<accession>A0AAN3D805</accession>
<dbReference type="Pfam" id="PF04230">
    <property type="entry name" value="PS_pyruv_trans"/>
    <property type="match status" value="1"/>
</dbReference>
<gene>
    <name evidence="2" type="ORF">BACOVA_02215</name>
</gene>
<proteinExistence type="predicted"/>
<protein>
    <recommendedName>
        <fullName evidence="1">Polysaccharide pyruvyl transferase domain-containing protein</fullName>
    </recommendedName>
</protein>
<dbReference type="Proteomes" id="UP000005475">
    <property type="component" value="Unassembled WGS sequence"/>
</dbReference>
<sequence length="359" mass="40842">MKYGIITHYDVHNHGALLQLNGLKQVLKSLGIEASALQFDKNYDFMGRAMKAKYEISFKSVGIYMKFIAERGLKSTFFNYKKSKLLNGFRKEMQLVGHYYTECGELNGVVVGSDEVFALHTGPTPAFFGHALPSKKVFAYGGCFGPTTIEEVDKWHCRAFVASGLGSMCGLGMRDQNSICIANELTGKQAELVCDPVILYGYKKEIEGKKRPMREPYLVVYAYDNKFDDQSEVIKDYAHRNGLKIVSPGFIQKWVDVNANVDPVDLLNWFQHAECVVTNTFHGCVMSIITGREMAVKMRGNANKLFNLMREYKIEERVFGEEKSLDDVFAQKVDWSVVDEQIKERRAASMDYLKRMIEK</sequence>
<feature type="domain" description="Polysaccharide pyruvyl transferase" evidence="1">
    <location>
        <begin position="13"/>
        <end position="292"/>
    </location>
</feature>
<name>A0AAN3D805_BACO1</name>
<organism evidence="2 3">
    <name type="scientific">Bacteroides ovatus (strain ATCC 8483 / DSM 1896 / JCM 5824 / BCRC 10623 / CCUG 4943 / NCTC 11153)</name>
    <dbReference type="NCBI Taxonomy" id="411476"/>
    <lineage>
        <taxon>Bacteria</taxon>
        <taxon>Pseudomonadati</taxon>
        <taxon>Bacteroidota</taxon>
        <taxon>Bacteroidia</taxon>
        <taxon>Bacteroidales</taxon>
        <taxon>Bacteroidaceae</taxon>
        <taxon>Bacteroides</taxon>
    </lineage>
</organism>
<dbReference type="RefSeq" id="WP_004295548.1">
    <property type="nucleotide sequence ID" value="NZ_DS264553.1"/>
</dbReference>
<reference evidence="2 3" key="1">
    <citation type="submission" date="2007-03" db="EMBL/GenBank/DDBJ databases">
        <authorList>
            <person name="Fulton L."/>
            <person name="Clifton S."/>
            <person name="Fulton B."/>
            <person name="Xu J."/>
            <person name="Minx P."/>
            <person name="Pepin K.H."/>
            <person name="Johnson M."/>
            <person name="Thiruvilangam P."/>
            <person name="Bhonagiri V."/>
            <person name="Nash W.E."/>
            <person name="Mardis E.R."/>
            <person name="Wilson R.K."/>
        </authorList>
    </citation>
    <scope>NUCLEOTIDE SEQUENCE [LARGE SCALE GENOMIC DNA]</scope>
    <source>
        <strain evidence="3">ATCC 8483 / DSM 1896 / JCM 5824 / BCRC 10623 / CCUG 4943 / NCTC 11153</strain>
    </source>
</reference>
<evidence type="ECO:0000313" key="3">
    <source>
        <dbReference type="Proteomes" id="UP000005475"/>
    </source>
</evidence>
<comment type="caution">
    <text evidence="2">The sequence shown here is derived from an EMBL/GenBank/DDBJ whole genome shotgun (WGS) entry which is preliminary data.</text>
</comment>
<evidence type="ECO:0000313" key="2">
    <source>
        <dbReference type="EMBL" id="EDO11721.1"/>
    </source>
</evidence>
<dbReference type="GeneID" id="29452828"/>
<dbReference type="AlphaFoldDB" id="A0AAN3D805"/>
<dbReference type="EMBL" id="AAXF02000048">
    <property type="protein sequence ID" value="EDO11721.1"/>
    <property type="molecule type" value="Genomic_DNA"/>
</dbReference>
<evidence type="ECO:0000259" key="1">
    <source>
        <dbReference type="Pfam" id="PF04230"/>
    </source>
</evidence>
<reference evidence="3" key="2">
    <citation type="submission" date="2007-04" db="EMBL/GenBank/DDBJ databases">
        <title>Draft genome sequence of Bacteroides ovatus (ATCC 8483).</title>
        <authorList>
            <person name="Sudarsanam P."/>
            <person name="Ley R."/>
            <person name="Guruge J."/>
            <person name="Turnbaugh P.J."/>
            <person name="Mahowald M."/>
            <person name="Liep D."/>
            <person name="Gordon J."/>
        </authorList>
    </citation>
    <scope>NUCLEOTIDE SEQUENCE [LARGE SCALE GENOMIC DNA]</scope>
    <source>
        <strain evidence="3">ATCC 8483 / DSM 1896 / JCM 5824 / BCRC 10623 / CCUG 4943 / NCTC 11153</strain>
    </source>
</reference>
<dbReference type="InterPro" id="IPR007345">
    <property type="entry name" value="Polysacch_pyruvyl_Trfase"/>
</dbReference>